<evidence type="ECO:0000259" key="14">
    <source>
        <dbReference type="PROSITE" id="PS51649"/>
    </source>
</evidence>
<dbReference type="Pfam" id="PF03000">
    <property type="entry name" value="NPH3"/>
    <property type="match status" value="2"/>
</dbReference>
<keyword evidence="11" id="KW-0175">Coiled coil</keyword>
<keyword evidence="6" id="KW-0007">Acetylation</keyword>
<dbReference type="Proteomes" id="UP000824890">
    <property type="component" value="Unassembled WGS sequence"/>
</dbReference>
<evidence type="ECO:0000256" key="3">
    <source>
        <dbReference type="ARBA" id="ARBA00022723"/>
    </source>
</evidence>
<evidence type="ECO:0000313" key="15">
    <source>
        <dbReference type="EMBL" id="KAH0861196.1"/>
    </source>
</evidence>
<dbReference type="PROSITE" id="PS51649">
    <property type="entry name" value="NPH3"/>
    <property type="match status" value="2"/>
</dbReference>
<dbReference type="InterPro" id="IPR037104">
    <property type="entry name" value="Annexin_sf"/>
</dbReference>
<keyword evidence="16" id="KW-1185">Reference proteome</keyword>
<evidence type="ECO:0000313" key="16">
    <source>
        <dbReference type="Proteomes" id="UP000824890"/>
    </source>
</evidence>
<evidence type="ECO:0000256" key="2">
    <source>
        <dbReference type="ARBA" id="ARBA00007184"/>
    </source>
</evidence>
<feature type="compositionally biased region" description="Basic and acidic residues" evidence="12">
    <location>
        <begin position="490"/>
        <end position="500"/>
    </location>
</feature>
<dbReference type="InterPro" id="IPR009118">
    <property type="entry name" value="AnnexinD_plant"/>
</dbReference>
<feature type="domain" description="NPH3" evidence="14">
    <location>
        <begin position="350"/>
        <end position="400"/>
    </location>
</feature>
<gene>
    <name evidence="15" type="ORF">HID58_089457</name>
</gene>
<feature type="coiled-coil region" evidence="11">
    <location>
        <begin position="433"/>
        <end position="467"/>
    </location>
</feature>
<dbReference type="PROSITE" id="PS51897">
    <property type="entry name" value="ANNEXIN_2"/>
    <property type="match status" value="6"/>
</dbReference>
<feature type="region of interest" description="Disordered" evidence="12">
    <location>
        <begin position="490"/>
        <end position="509"/>
    </location>
</feature>
<dbReference type="EMBL" id="JAGKQM010000019">
    <property type="protein sequence ID" value="KAH0861196.1"/>
    <property type="molecule type" value="Genomic_DNA"/>
</dbReference>
<dbReference type="Gene3D" id="3.30.710.10">
    <property type="entry name" value="Potassium Channel Kv1.1, Chain A"/>
    <property type="match status" value="1"/>
</dbReference>
<keyword evidence="4 10" id="KW-0677">Repeat</keyword>
<evidence type="ECO:0000256" key="1">
    <source>
        <dbReference type="ARBA" id="ARBA00004906"/>
    </source>
</evidence>
<dbReference type="InterPro" id="IPR011333">
    <property type="entry name" value="SKP1/BTB/POZ_sf"/>
</dbReference>
<comment type="similarity">
    <text evidence="9">Belongs to the NPH3 family.</text>
</comment>
<dbReference type="SUPFAM" id="SSF47874">
    <property type="entry name" value="Annexin"/>
    <property type="match status" value="2"/>
</dbReference>
<reference evidence="15 16" key="1">
    <citation type="submission" date="2021-05" db="EMBL/GenBank/DDBJ databases">
        <title>Genome Assembly of Synthetic Allotetraploid Brassica napus Reveals Homoeologous Exchanges between Subgenomes.</title>
        <authorList>
            <person name="Davis J.T."/>
        </authorList>
    </citation>
    <scope>NUCLEOTIDE SEQUENCE [LARGE SCALE GENOMIC DNA]</scope>
    <source>
        <strain evidence="16">cv. Da-Ae</strain>
        <tissue evidence="15">Seedling</tissue>
    </source>
</reference>
<dbReference type="Gene3D" id="1.10.220.10">
    <property type="entry name" value="Annexin"/>
    <property type="match status" value="7"/>
</dbReference>
<evidence type="ECO:0000256" key="12">
    <source>
        <dbReference type="SAM" id="MobiDB-lite"/>
    </source>
</evidence>
<dbReference type="PANTHER" id="PTHR10502">
    <property type="entry name" value="ANNEXIN"/>
    <property type="match status" value="1"/>
</dbReference>
<evidence type="ECO:0000256" key="6">
    <source>
        <dbReference type="ARBA" id="ARBA00022990"/>
    </source>
</evidence>
<comment type="pathway">
    <text evidence="1">Protein modification; protein ubiquitination.</text>
</comment>
<accession>A0ABQ7XZ30</accession>
<evidence type="ECO:0000256" key="4">
    <source>
        <dbReference type="ARBA" id="ARBA00022737"/>
    </source>
</evidence>
<protein>
    <recommendedName>
        <fullName evidence="10">Annexin</fullName>
    </recommendedName>
</protein>
<comment type="similarity">
    <text evidence="10">Belongs to the annexin family.</text>
</comment>
<keyword evidence="8 10" id="KW-0111">Calcium/phospholipid-binding</keyword>
<organism evidence="15 16">
    <name type="scientific">Brassica napus</name>
    <name type="common">Rape</name>
    <dbReference type="NCBI Taxonomy" id="3708"/>
    <lineage>
        <taxon>Eukaryota</taxon>
        <taxon>Viridiplantae</taxon>
        <taxon>Streptophyta</taxon>
        <taxon>Embryophyta</taxon>
        <taxon>Tracheophyta</taxon>
        <taxon>Spermatophyta</taxon>
        <taxon>Magnoliopsida</taxon>
        <taxon>eudicotyledons</taxon>
        <taxon>Gunneridae</taxon>
        <taxon>Pentapetalae</taxon>
        <taxon>rosids</taxon>
        <taxon>malvids</taxon>
        <taxon>Brassicales</taxon>
        <taxon>Brassicaceae</taxon>
        <taxon>Brassiceae</taxon>
        <taxon>Brassica</taxon>
    </lineage>
</organism>
<keyword evidence="7 10" id="KW-0041">Annexin</keyword>
<evidence type="ECO:0000256" key="8">
    <source>
        <dbReference type="ARBA" id="ARBA00023302"/>
    </source>
</evidence>
<evidence type="ECO:0000259" key="13">
    <source>
        <dbReference type="PROSITE" id="PS50097"/>
    </source>
</evidence>
<proteinExistence type="inferred from homology"/>
<evidence type="ECO:0000256" key="11">
    <source>
        <dbReference type="SAM" id="Coils"/>
    </source>
</evidence>
<sequence length="1040" mass="119567">MDSPSASQLKSSEDDADKVCNRSIVVPHRVVALANRFEKKDRSWYVKSKIPNDLSIQVDDITFQAHKFPLITKCGYISNTELQRSASGNGYHLKLENFPGGAETFETILKFCYGFPVDLNPLNVAALRCASEYLYMTEEFQDGNLISKTDGFITFVVLASWRDTLTVLRSCTSLSPWAENLQIVRRCYDLLAWKACNDSYDIPEDVENNERSLYNGIANLQLDHFMRVVTSVNARRGKPEVIGRLIMKHAENWLPLIDEDMEGIRGYGSGNNEFQFSVERERTEGSTLGCQEQKRTIESLVSVLPTQPEAVVPCQFLLRLLKTAIVYSASPALISDLEKRVGMALEDANTHPSLSEHDRRRLCKTMNCEKLSLDACLHAAQNDRLPLRTIVQVLFSEQVKIRMMMMQDKQAAGTNEENPEGLEDKRTFRDSEIITLKGELENVKRKLAELQDNYNELHQVYEKLNSSKQKSTQNWGLRWEKIKKSLQIKREEDEARDKPQRRSSTGPRTSLRRRMSIFSDLLKELYKELSGDFERAVMLWTLEPAEKDAYLAKESTKMFTKDNWVLVEIACTRSSLEFFRAKQAYQVGYKTSIEEDVAYHTSGGVRKLLVPLVSTFRYDGDEVNMMIAKSEAKILHEKMEAKDYNDGDLIRILTTRSKAQISATLNHFKNKFGTSITKYLKEDSDNEYVQLLKAFFVKPSTKWELTDEWGLTRVVTTRAEFDMERIKEEYLRRNSVPLDRAIAKDTHGWGTNEGMIISILAHRNAAQRSLIRAVYAANYNKNLLNELDKELSGDFERAVMLWTLEPVERDAYLAKESTKMFTKNNWVLVEIACTRPALEFFKAKQAYQARYKTSLEEDVAYHTSGDIRKLLVPLVSTFRYDGNADEVNMKLASSEAKTLHKKITEKAYTDEDLIRILTTRSKAQIMATLNHFKDKFGSSINKYLKEDSEDEYVQLLKTTIKCLTYPEKYYEKVLRRAINKVGTDEWALTRVVTTRAEVDMERIKEEYLRRNSVPLDRAIANDTSGDYKDMLLALLGHDHS</sequence>
<feature type="domain" description="BTB" evidence="13">
    <location>
        <begin position="52"/>
        <end position="121"/>
    </location>
</feature>
<evidence type="ECO:0000256" key="5">
    <source>
        <dbReference type="ARBA" id="ARBA00022837"/>
    </source>
</evidence>
<feature type="domain" description="NPH3" evidence="14">
    <location>
        <begin position="211"/>
        <end position="349"/>
    </location>
</feature>
<dbReference type="PROSITE" id="PS50097">
    <property type="entry name" value="BTB"/>
    <property type="match status" value="1"/>
</dbReference>
<evidence type="ECO:0000256" key="10">
    <source>
        <dbReference type="RuleBase" id="RU003540"/>
    </source>
</evidence>
<dbReference type="InterPro" id="IPR018502">
    <property type="entry name" value="Annexin_repeat"/>
</dbReference>
<evidence type="ECO:0000256" key="7">
    <source>
        <dbReference type="ARBA" id="ARBA00023216"/>
    </source>
</evidence>
<dbReference type="SUPFAM" id="SSF54695">
    <property type="entry name" value="POZ domain"/>
    <property type="match status" value="1"/>
</dbReference>
<dbReference type="PROSITE" id="PS00223">
    <property type="entry name" value="ANNEXIN_1"/>
    <property type="match status" value="1"/>
</dbReference>
<dbReference type="PRINTS" id="PR01814">
    <property type="entry name" value="ANNEXINPLANT"/>
</dbReference>
<dbReference type="PANTHER" id="PTHR10502:SF202">
    <property type="entry name" value="ANNEXIN D6"/>
    <property type="match status" value="1"/>
</dbReference>
<dbReference type="InterPro" id="IPR018252">
    <property type="entry name" value="Annexin_repeat_CS"/>
</dbReference>
<dbReference type="InterPro" id="IPR001464">
    <property type="entry name" value="Annexin"/>
</dbReference>
<comment type="caution">
    <text evidence="15">The sequence shown here is derived from an EMBL/GenBank/DDBJ whole genome shotgun (WGS) entry which is preliminary data.</text>
</comment>
<dbReference type="InterPro" id="IPR027356">
    <property type="entry name" value="NPH3_dom"/>
</dbReference>
<dbReference type="InterPro" id="IPR000210">
    <property type="entry name" value="BTB/POZ_dom"/>
</dbReference>
<keyword evidence="5 10" id="KW-0106">Calcium</keyword>
<keyword evidence="3" id="KW-0479">Metal-binding</keyword>
<dbReference type="Pfam" id="PF00191">
    <property type="entry name" value="Annexin"/>
    <property type="match status" value="6"/>
</dbReference>
<comment type="similarity">
    <text evidence="2">Belongs to the annexin (TC 1.A.31.1) family.</text>
</comment>
<dbReference type="SMART" id="SM00335">
    <property type="entry name" value="ANX"/>
    <property type="match status" value="7"/>
</dbReference>
<name>A0ABQ7XZ30_BRANA</name>
<comment type="domain">
    <text evidence="10">A pair of annexin repeats may form one binding site for calcium and phospholipid.</text>
</comment>
<dbReference type="PRINTS" id="PR00196">
    <property type="entry name" value="ANNEXIN"/>
</dbReference>
<evidence type="ECO:0000256" key="9">
    <source>
        <dbReference type="PROSITE-ProRule" id="PRU00982"/>
    </source>
</evidence>